<dbReference type="Proteomes" id="UP000005801">
    <property type="component" value="Unassembled WGS sequence"/>
</dbReference>
<feature type="region of interest" description="Disordered" evidence="1">
    <location>
        <begin position="24"/>
        <end position="59"/>
    </location>
</feature>
<evidence type="ECO:0000313" key="3">
    <source>
        <dbReference type="Proteomes" id="UP000005801"/>
    </source>
</evidence>
<protein>
    <submittedName>
        <fullName evidence="2">Uncharacterized protein</fullName>
    </submittedName>
</protein>
<organism evidence="2 3">
    <name type="scientific">Plesiocystis pacifica SIR-1</name>
    <dbReference type="NCBI Taxonomy" id="391625"/>
    <lineage>
        <taxon>Bacteria</taxon>
        <taxon>Pseudomonadati</taxon>
        <taxon>Myxococcota</taxon>
        <taxon>Polyangia</taxon>
        <taxon>Nannocystales</taxon>
        <taxon>Nannocystaceae</taxon>
        <taxon>Plesiocystis</taxon>
    </lineage>
</organism>
<dbReference type="AlphaFoldDB" id="A6G073"/>
<keyword evidence="3" id="KW-1185">Reference proteome</keyword>
<dbReference type="RefSeq" id="WP_006970122.1">
    <property type="nucleotide sequence ID" value="NZ_ABCS01000008.1"/>
</dbReference>
<dbReference type="EMBL" id="ABCS01000008">
    <property type="protein sequence ID" value="EDM80770.1"/>
    <property type="molecule type" value="Genomic_DNA"/>
</dbReference>
<comment type="caution">
    <text evidence="2">The sequence shown here is derived from an EMBL/GenBank/DDBJ whole genome shotgun (WGS) entry which is preliminary data.</text>
</comment>
<proteinExistence type="predicted"/>
<reference evidence="2 3" key="1">
    <citation type="submission" date="2007-06" db="EMBL/GenBank/DDBJ databases">
        <authorList>
            <person name="Shimkets L."/>
            <person name="Ferriera S."/>
            <person name="Johnson J."/>
            <person name="Kravitz S."/>
            <person name="Beeson K."/>
            <person name="Sutton G."/>
            <person name="Rogers Y.-H."/>
            <person name="Friedman R."/>
            <person name="Frazier M."/>
            <person name="Venter J.C."/>
        </authorList>
    </citation>
    <scope>NUCLEOTIDE SEQUENCE [LARGE SCALE GENOMIC DNA]</scope>
    <source>
        <strain evidence="2 3">SIR-1</strain>
    </source>
</reference>
<accession>A6G073</accession>
<name>A6G073_9BACT</name>
<gene>
    <name evidence="2" type="ORF">PPSIR1_12843</name>
</gene>
<sequence>MSPSEFATRLASLTMLVSAGCARPPATLSPTAGSEPARTETDASCPDTPTTPQASEGDGLAPQVVDARFVAGDRVMLTFSEALAPTKGVNPRQFRLSWAYSLVDLEEGYAAVYYQELGGTDLDEVPVVVQALVEYADRPEVLGLRLNQGVPVDVCTELAELKADFDEGMAEADATERGEVGLFLHYTERGSVVVRDRSGVPLGDIGGAWALHHGARHHQAYGAEPVARLDLLVRLDCPVNDGLMRDTPPGPT</sequence>
<evidence type="ECO:0000313" key="2">
    <source>
        <dbReference type="EMBL" id="EDM80770.1"/>
    </source>
</evidence>
<dbReference type="OrthoDB" id="5503992at2"/>
<evidence type="ECO:0000256" key="1">
    <source>
        <dbReference type="SAM" id="MobiDB-lite"/>
    </source>
</evidence>
<dbReference type="STRING" id="391625.PPSIR1_12843"/>